<dbReference type="GO" id="GO:0006261">
    <property type="term" value="P:DNA-templated DNA replication"/>
    <property type="evidence" value="ECO:0007669"/>
    <property type="project" value="TreeGrafter"/>
</dbReference>
<dbReference type="PANTHER" id="PTHR11669:SF8">
    <property type="entry name" value="DNA POLYMERASE III SUBUNIT DELTA"/>
    <property type="match status" value="1"/>
</dbReference>
<dbReference type="InterPro" id="IPR050238">
    <property type="entry name" value="DNA_Rep/Repair_Clamp_Loader"/>
</dbReference>
<sequence length="287" mass="30455">MNQAESSINKEVLNRLSQLLQGGRFPHALILEGGAGQEKTEAALFLARAAVCTGEPKPCGRCPGCRKALASSHPDIYVAGGGTAARSFHVEAIRFIRSDAYIKPNEAPRKVYVLLEAQTMSEQAQNALLKILEEPPENVLFLLTVPSASALLATVRSRSQLLALEAPQQAHADAALVNAVVDGLCAPGECELLFSTAPLVRDKETLRLLLADLILLFRDAGIRRAGGPGCLSGQPEAAARLASSFSRDRLMALLETAQAAVRWQSQNANAALLVTALCSKLRAAAGK</sequence>
<dbReference type="GO" id="GO:0005524">
    <property type="term" value="F:ATP binding"/>
    <property type="evidence" value="ECO:0007669"/>
    <property type="project" value="UniProtKB-KW"/>
</dbReference>
<gene>
    <name evidence="1" type="ORF">DPQ25_09970</name>
</gene>
<proteinExistence type="predicted"/>
<keyword evidence="1" id="KW-0547">Nucleotide-binding</keyword>
<dbReference type="EMBL" id="QLYR01000006">
    <property type="protein sequence ID" value="RAQ28319.1"/>
    <property type="molecule type" value="Genomic_DNA"/>
</dbReference>
<dbReference type="Gene3D" id="3.40.50.300">
    <property type="entry name" value="P-loop containing nucleotide triphosphate hydrolases"/>
    <property type="match status" value="1"/>
</dbReference>
<comment type="caution">
    <text evidence="1">The sequence shown here is derived from an EMBL/GenBank/DDBJ whole genome shotgun (WGS) entry which is preliminary data.</text>
</comment>
<dbReference type="Proteomes" id="UP000249377">
    <property type="component" value="Unassembled WGS sequence"/>
</dbReference>
<protein>
    <submittedName>
        <fullName evidence="1">ATP-binding protein</fullName>
    </submittedName>
</protein>
<reference evidence="1 2" key="1">
    <citation type="submission" date="2018-06" db="EMBL/GenBank/DDBJ databases">
        <title>Noncontiguous genome sequence of Ruminococcaceae bacterium ASD2818.</title>
        <authorList>
            <person name="Chaplin A.V."/>
            <person name="Sokolova S.R."/>
            <person name="Kochetkova T.O."/>
            <person name="Goltsov A.Y."/>
            <person name="Trofimov D.Y."/>
            <person name="Efimov B.A."/>
        </authorList>
    </citation>
    <scope>NUCLEOTIDE SEQUENCE [LARGE SCALE GENOMIC DNA]</scope>
    <source>
        <strain evidence="1 2">ASD2818</strain>
    </source>
</reference>
<evidence type="ECO:0000313" key="2">
    <source>
        <dbReference type="Proteomes" id="UP000249377"/>
    </source>
</evidence>
<accession>A0A328UGX7</accession>
<dbReference type="Pfam" id="PF13177">
    <property type="entry name" value="DNA_pol3_delta2"/>
    <property type="match status" value="1"/>
</dbReference>
<dbReference type="SUPFAM" id="SSF52540">
    <property type="entry name" value="P-loop containing nucleoside triphosphate hydrolases"/>
    <property type="match status" value="1"/>
</dbReference>
<dbReference type="PANTHER" id="PTHR11669">
    <property type="entry name" value="REPLICATION FACTOR C / DNA POLYMERASE III GAMMA-TAU SUBUNIT"/>
    <property type="match status" value="1"/>
</dbReference>
<dbReference type="AlphaFoldDB" id="A0A328UGX7"/>
<organism evidence="1 2">
    <name type="scientific">Hydrogeniiclostridium mannosilyticum</name>
    <dbReference type="NCBI Taxonomy" id="2764322"/>
    <lineage>
        <taxon>Bacteria</taxon>
        <taxon>Bacillati</taxon>
        <taxon>Bacillota</taxon>
        <taxon>Clostridia</taxon>
        <taxon>Eubacteriales</taxon>
        <taxon>Acutalibacteraceae</taxon>
        <taxon>Hydrogeniiclostridium</taxon>
    </lineage>
</organism>
<keyword evidence="1" id="KW-0067">ATP-binding</keyword>
<dbReference type="RefSeq" id="WP_112333031.1">
    <property type="nucleotide sequence ID" value="NZ_JADPHD010000006.1"/>
</dbReference>
<name>A0A328UGX7_9FIRM</name>
<dbReference type="InterPro" id="IPR027417">
    <property type="entry name" value="P-loop_NTPase"/>
</dbReference>
<keyword evidence="2" id="KW-1185">Reference proteome</keyword>
<evidence type="ECO:0000313" key="1">
    <source>
        <dbReference type="EMBL" id="RAQ28319.1"/>
    </source>
</evidence>